<protein>
    <submittedName>
        <fullName evidence="7">Amino acid adenylation domain-containing protein</fullName>
    </submittedName>
</protein>
<keyword evidence="4" id="KW-0677">Repeat</keyword>
<dbReference type="InterPro" id="IPR009081">
    <property type="entry name" value="PP-bd_ACP"/>
</dbReference>
<accession>A0ABW0WW90</accession>
<proteinExistence type="predicted"/>
<dbReference type="CDD" id="cd19531">
    <property type="entry name" value="LCL_NRPS-like"/>
    <property type="match status" value="2"/>
</dbReference>
<dbReference type="InterPro" id="IPR001242">
    <property type="entry name" value="Condensation_dom"/>
</dbReference>
<evidence type="ECO:0000313" key="8">
    <source>
        <dbReference type="Proteomes" id="UP001595975"/>
    </source>
</evidence>
<dbReference type="Gene3D" id="3.40.50.150">
    <property type="entry name" value="Vaccinia Virus protein VP39"/>
    <property type="match status" value="1"/>
</dbReference>
<dbReference type="InterPro" id="IPR036736">
    <property type="entry name" value="ACP-like_sf"/>
</dbReference>
<dbReference type="InterPro" id="IPR013217">
    <property type="entry name" value="Methyltransf_12"/>
</dbReference>
<dbReference type="InterPro" id="IPR006162">
    <property type="entry name" value="Ppantetheine_attach_site"/>
</dbReference>
<dbReference type="Pfam" id="PF00668">
    <property type="entry name" value="Condensation"/>
    <property type="match status" value="4"/>
</dbReference>
<evidence type="ECO:0000256" key="3">
    <source>
        <dbReference type="ARBA" id="ARBA00022553"/>
    </source>
</evidence>
<comment type="cofactor">
    <cofactor evidence="1">
        <name>pantetheine 4'-phosphate</name>
        <dbReference type="ChEBI" id="CHEBI:47942"/>
    </cofactor>
</comment>
<dbReference type="InterPro" id="IPR023213">
    <property type="entry name" value="CAT-like_dom_sf"/>
</dbReference>
<dbReference type="InterPro" id="IPR020845">
    <property type="entry name" value="AMP-binding_CS"/>
</dbReference>
<dbReference type="SUPFAM" id="SSF53335">
    <property type="entry name" value="S-adenosyl-L-methionine-dependent methyltransferases"/>
    <property type="match status" value="1"/>
</dbReference>
<dbReference type="Pfam" id="PF08242">
    <property type="entry name" value="Methyltransf_12"/>
    <property type="match status" value="1"/>
</dbReference>
<gene>
    <name evidence="7" type="ORF">ACFP3U_06120</name>
</gene>
<dbReference type="InterPro" id="IPR000873">
    <property type="entry name" value="AMP-dep_synth/lig_dom"/>
</dbReference>
<organism evidence="7 8">
    <name type="scientific">Kitasatospora misakiensis</name>
    <dbReference type="NCBI Taxonomy" id="67330"/>
    <lineage>
        <taxon>Bacteria</taxon>
        <taxon>Bacillati</taxon>
        <taxon>Actinomycetota</taxon>
        <taxon>Actinomycetes</taxon>
        <taxon>Kitasatosporales</taxon>
        <taxon>Streptomycetaceae</taxon>
        <taxon>Kitasatospora</taxon>
    </lineage>
</organism>
<dbReference type="PROSITE" id="PS50075">
    <property type="entry name" value="CARRIER"/>
    <property type="match status" value="2"/>
</dbReference>
<dbReference type="CDD" id="cd17652">
    <property type="entry name" value="A_NRPS_CmdD_like"/>
    <property type="match status" value="1"/>
</dbReference>
<dbReference type="Gene3D" id="1.10.1200.10">
    <property type="entry name" value="ACP-like"/>
    <property type="match status" value="2"/>
</dbReference>
<evidence type="ECO:0000256" key="1">
    <source>
        <dbReference type="ARBA" id="ARBA00001957"/>
    </source>
</evidence>
<evidence type="ECO:0000256" key="5">
    <source>
        <dbReference type="SAM" id="MobiDB-lite"/>
    </source>
</evidence>
<feature type="domain" description="Carrier" evidence="6">
    <location>
        <begin position="1447"/>
        <end position="1522"/>
    </location>
</feature>
<dbReference type="Proteomes" id="UP001595975">
    <property type="component" value="Unassembled WGS sequence"/>
</dbReference>
<dbReference type="InterPro" id="IPR029063">
    <property type="entry name" value="SAM-dependent_MTases_sf"/>
</dbReference>
<dbReference type="CDD" id="cd19540">
    <property type="entry name" value="LCL_NRPS-like"/>
    <property type="match status" value="1"/>
</dbReference>
<dbReference type="RefSeq" id="WP_380224173.1">
    <property type="nucleotide sequence ID" value="NZ_JBHSOF010000005.1"/>
</dbReference>
<dbReference type="Gene3D" id="2.30.38.10">
    <property type="entry name" value="Luciferase, Domain 3"/>
    <property type="match status" value="2"/>
</dbReference>
<dbReference type="SUPFAM" id="SSF56801">
    <property type="entry name" value="Acetyl-CoA synthetase-like"/>
    <property type="match status" value="2"/>
</dbReference>
<dbReference type="PANTHER" id="PTHR45527:SF1">
    <property type="entry name" value="FATTY ACID SYNTHASE"/>
    <property type="match status" value="1"/>
</dbReference>
<dbReference type="PANTHER" id="PTHR45527">
    <property type="entry name" value="NONRIBOSOMAL PEPTIDE SYNTHETASE"/>
    <property type="match status" value="1"/>
</dbReference>
<keyword evidence="8" id="KW-1185">Reference proteome</keyword>
<dbReference type="PROSITE" id="PS00012">
    <property type="entry name" value="PHOSPHOPANTETHEINE"/>
    <property type="match status" value="2"/>
</dbReference>
<comment type="caution">
    <text evidence="7">The sequence shown here is derived from an EMBL/GenBank/DDBJ whole genome shotgun (WGS) entry which is preliminary data.</text>
</comment>
<dbReference type="CDD" id="cd02440">
    <property type="entry name" value="AdoMet_MTases"/>
    <property type="match status" value="1"/>
</dbReference>
<evidence type="ECO:0000259" key="6">
    <source>
        <dbReference type="PROSITE" id="PS50075"/>
    </source>
</evidence>
<dbReference type="SUPFAM" id="SSF47336">
    <property type="entry name" value="ACP-like"/>
    <property type="match status" value="2"/>
</dbReference>
<dbReference type="Gene3D" id="3.30.300.30">
    <property type="match status" value="3"/>
</dbReference>
<reference evidence="8" key="1">
    <citation type="journal article" date="2019" name="Int. J. Syst. Evol. Microbiol.">
        <title>The Global Catalogue of Microorganisms (GCM) 10K type strain sequencing project: providing services to taxonomists for standard genome sequencing and annotation.</title>
        <authorList>
            <consortium name="The Broad Institute Genomics Platform"/>
            <consortium name="The Broad Institute Genome Sequencing Center for Infectious Disease"/>
            <person name="Wu L."/>
            <person name="Ma J."/>
        </authorList>
    </citation>
    <scope>NUCLEOTIDE SEQUENCE [LARGE SCALE GENOMIC DNA]</scope>
    <source>
        <strain evidence="8">CGMCC 4.1437</strain>
    </source>
</reference>
<dbReference type="Pfam" id="PF00550">
    <property type="entry name" value="PP-binding"/>
    <property type="match status" value="2"/>
</dbReference>
<dbReference type="NCBIfam" id="TIGR01733">
    <property type="entry name" value="AA-adenyl-dom"/>
    <property type="match status" value="2"/>
</dbReference>
<evidence type="ECO:0000256" key="2">
    <source>
        <dbReference type="ARBA" id="ARBA00022450"/>
    </source>
</evidence>
<evidence type="ECO:0000313" key="7">
    <source>
        <dbReference type="EMBL" id="MFC5662557.1"/>
    </source>
</evidence>
<evidence type="ECO:0000256" key="4">
    <source>
        <dbReference type="ARBA" id="ARBA00022737"/>
    </source>
</evidence>
<keyword evidence="2" id="KW-0596">Phosphopantetheine</keyword>
<feature type="domain" description="Carrier" evidence="6">
    <location>
        <begin position="2514"/>
        <end position="2588"/>
    </location>
</feature>
<sequence>MTTPDPAQLSAAEKRALLAEHLRRKRAAGRPKAPEPRQHRFPASFPQQRMWFLDQLTPGDTAYNVCGATRIRGPLDLDLWRRAVSAIARRHEALRTTFREVDGEPVQVVTEGAEPEFAVVPCEQLAGPDGEAGLHALAREEFARPFDLATGPLVRMRFLRLAADEHVLLLTIHHIAGDLWSTSVFLDELVTLYGAYAGGTEPALPELPIQYADYAVWQRKRLDGDGATADLEYWKRTLAGAPAALELPTDRPRPAVQSTRGGSRPFALPAPLMDRVREFSRAEGVTPFMTLLAAFQVLLHRYTREEDVVVGVPVANRGRPEVERLIGYFANMLALRTDLSGAPSFRELLGRVRPVCLGAFAHQELPFERLVEELHPRRDLSRTPVFQVSFVFQNIAMPSFDVAGLHLEPMEVAGSTARFDLELQVFDRPEGLSGRFEYNSDLFDAATVDQLAGHLRLLVENLLAEPDVPVGRVPLLPAEEERRLREQGNGTRREWPDAGLVHHRFAAQAARTPDAEAVRCGTEALDYAELARRADRLAHRLRRRGVGRDVLVGVCTERSVDLVVALLAVLKAGGAFVPIDPEFPPERIAYMLADSGLPVLLTQRPVAGRLPATTAEVLCLDEPDEFDEVGEEPAATVTADDLAYVIYTSGSTGRPKGVQVPHRALANFLRSMEERPGLAPEDTLLAVTTHSFDISLLELLLPLVTGARLVVAERGTAADGEQLARLLTASWASVMQATPSTWRMLLDAGWQGAPGLKALAGGEALPADLARRLRAGGVRLWNMYGPTETTIWSAVAEVGDGPISIGAPIANTELHVLDEQGRLTPPGVPGELYIGGAGLARGYLGRPELTAERFVPHPFGAGPEDRLYRTGDLVRRRRDGGIEFLGRLDHQVKVRGFRIELGEIESELARRPEVGQAVVTVREDVPGDQRLVAYLVPAADGGTGPAEEWPDQVEEWRRIWDTAYDGPDDAATPVDPAAAAPATAPAATAAAPGIPGEDLRGWNSSYTGEPIPAGEMREWADRTAERVLGLRPRSVLEIGCGTGLILQRVAPHVDRYWGTDISEVALTGLRKVVDGSADTLGEVALHPCPADRLDLLPERLFDVIVLNSVVQYFPDERYLLRVIEGALPRLAPGGSLFLGDIRSLPLLESFHLSVQLAHAEPGLPAAQVLARTRRHLAEDEELVFDPRLFTALPRRFPAVDEVRVLPKRAATANELTRFRYDVVLSTAQPVTEPATEPATESVPLDWTADGLTVAALRERLTARRPALLTVRGVPNARLRDLADTLGQLTGTGPTAEPSTEPPTKASADRPADRPEAVDPEELWALGEALGYRIDLDWSEHGPDGALALVARRLDADGTPVCALPRTAELPPEEPDWGRYVSGTRRRLALRLVPVLRTALAERLPAYMVPSAFVLLDALPLTPNGKTDRKALPAPDGDRRDLDSVYVAPRDEQEEALCALFAKVLGVPAVGVHDSFFELGGHSLLATRLVSQIRAALGAEVQVRALFETPTVAGLAHRLAGDAPGRPGAGDPRPTLAPQARPAELPLSFAQRRLWFLDRLEGPAATYNIPMAVRLTGLLDADALRTALADVVERHEALRTVFPDTGGVPRQHVLDPAAARPALTVTELPEADAAPAVRAAARHCFDLAGELPLHAELLVHGPERQTLVLVVHHIAADGWSVALLGRDLATAYTARREGRPPHWAPLPVQYADYTLWQRGLLGDRDDPDSVWNRQLAHWRRALDGLPERIALPTDRPHPAAATHRGGTVALRWDAELHTAVAALARRHDASEFMVVHAALAALLHRLGAGEDLPVGATVAGRTDAATEELVGFFVNTLVLRVDAGGRPSFRELLARVRERALDGYAHQEVPFEFLVDALRPSRSTAHHPLFQVLLAWQNVPDAVLGLPGLAEEAVPVASGGARMDLVFSLTGRRTPGDGAPAGIDGVVEYNADVFDPGTVELLAERLRRMLLAVCAAPDRPIGEVELLAPGERHRLLTEWNGAARALPAATLSELFEAQAARTPDRTALVDAERELTYAGLDAEANRLAHLLIARGAGPERPVAVALARSARSVVAMLAVVKAGSVYLPVDPDYPARRIDFLLRDARPVLLLTDGASAGALPESDVPVLRLDGPELLRELAASPAAAPTDADRAEPLTPAHAAYVIYTSGSTGTPKGVVVTHTGIPGLVAAQAEGFGLDGHSRVLQFASPSFDASVAERCDALLTGAALVVVPKEELLPGEPLTRTCERYGVTNVTLPPSVLAAVPDGGLPTGLSLVVAGEACPAGTVDRWSAGRRMVNAYGPTETTVCATLTDPLVPGEGAPPIGRPIAGARVYVLDEGLRPVPAGVPGELFVAGAGLARGYLGRPGLTARRFLPDPYGPPGSRMYRTGDLARWRADGRLDFLGRTDHQVKVRGFRIELGEIESALAAHPEAAQVVVTVREDRPGQRTLVGYLVPRPGAAPDPAELRAGLAAQLPPYLVPAAVVVLDALPLTPNGKVDRDRLPAPGFVPAAGSGRPRTPVEETLCAVYAEVLGLPEVGTEDGFFDLGGDSIQAIQVVSQARTAGLVIGARDVFAHQSVAALAAVAVPADGTEGADGPEDSGIGEIAPTPIVEWLRTLDDPIGRFSIDEFSQEAVVALPPAGALDLPRLTAALRALVDHHAVLRSRLLVRADGRWALEAGPVGSVEVADRLDRVDAAGLDAEGLRALTAALAADARRRLDPAAGVMLRAVWLDAGEHAPGRLLLVLHHLVVDGVSWRILLPDLRTAGEAVLADRPVLLAPVGTSVRRWSELLAAEAGAPHRLAELPAWQELLTGTPALLPAPGPAATGTGRLVLTLPPEDTAPLLGTAPGAFHTGVQDVLLAAFGIALEEWRRRRAPRDASSDGVLVDGAPAGGVLVAVENHGRQEDLADGVDLSRTVGWFTSVQPVRLAPGPLSWPQVTEAGTELAAAVVRVREQLAALPGDGLGHGLLRRLNPDTAPALAELPAPQVAFNYLGRFADAGPDTPWAPVTADAALALGDPDAPAGLLTHPVELNAVSYDGPDGPRLAAGWTWAEGPLTEPEVRELAETWFAVLKAVGSCAALPGAGGPPPARPASTRRPRPARTARATPSSGTVPPADRTHGVPLSFAQLDIMHQPVDPEASHHNVITATVLSGTLDPAALRDSLDAVVRRHEALRTRIVGDGPDSWRQLVDPVGGWPLATVDLRDEPAADRPEALRRLVEAEVDRPFRLAEGPLVRGTLIATGPDEWVLVLVLHHIVVDLWSYALLGRELGELYTARVLGREPVLPTPAVQYPDWAAWQRRRLADGVLDEHVGHWERLLADLPALPRFEAPEHQRAGAVTGFTSGFVLEPAITAALKEAAHREGVTLFMLLLSAFQLLLRSYAQGEAAAGDLAVGFPLAGREHPQTEQMIGFFINPVVVRPRPAADATVRDLVAAVRAGVLDAHRHQEVPLRQLRRDAGEDHNPLRLLFNLLNVAGEPLALHGLTAAPLNLNVGDAEVIPELITEMRPHNADLYLMMHESDAGLRGLWLYSPDRIDPRSMAAMMRQWPFVLDLLAHHPDLPLAELRHRVRNRPAS</sequence>
<dbReference type="Pfam" id="PF00501">
    <property type="entry name" value="AMP-binding"/>
    <property type="match status" value="2"/>
</dbReference>
<dbReference type="Pfam" id="PF13193">
    <property type="entry name" value="AMP-binding_C"/>
    <property type="match status" value="1"/>
</dbReference>
<dbReference type="InterPro" id="IPR045851">
    <property type="entry name" value="AMP-bd_C_sf"/>
</dbReference>
<dbReference type="SUPFAM" id="SSF52777">
    <property type="entry name" value="CoA-dependent acyltransferases"/>
    <property type="match status" value="8"/>
</dbReference>
<dbReference type="InterPro" id="IPR020806">
    <property type="entry name" value="PKS_PP-bd"/>
</dbReference>
<name>A0ABW0WW90_9ACTN</name>
<dbReference type="InterPro" id="IPR010071">
    <property type="entry name" value="AA_adenyl_dom"/>
</dbReference>
<dbReference type="SMART" id="SM00823">
    <property type="entry name" value="PKS_PP"/>
    <property type="match status" value="2"/>
</dbReference>
<dbReference type="PROSITE" id="PS00455">
    <property type="entry name" value="AMP_BINDING"/>
    <property type="match status" value="2"/>
</dbReference>
<feature type="region of interest" description="Disordered" evidence="5">
    <location>
        <begin position="3080"/>
        <end position="3118"/>
    </location>
</feature>
<feature type="compositionally biased region" description="Basic and acidic residues" evidence="5">
    <location>
        <begin position="1306"/>
        <end position="1315"/>
    </location>
</feature>
<dbReference type="InterPro" id="IPR025110">
    <property type="entry name" value="AMP-bd_C"/>
</dbReference>
<dbReference type="EMBL" id="JBHSOF010000005">
    <property type="protein sequence ID" value="MFC5662557.1"/>
    <property type="molecule type" value="Genomic_DNA"/>
</dbReference>
<dbReference type="Gene3D" id="3.30.559.30">
    <property type="entry name" value="Nonribosomal peptide synthetase, condensation domain"/>
    <property type="match status" value="4"/>
</dbReference>
<dbReference type="NCBIfam" id="NF003417">
    <property type="entry name" value="PRK04813.1"/>
    <property type="match status" value="3"/>
</dbReference>
<dbReference type="Gene3D" id="3.40.50.980">
    <property type="match status" value="4"/>
</dbReference>
<keyword evidence="3" id="KW-0597">Phosphoprotein</keyword>
<dbReference type="Gene3D" id="3.30.559.10">
    <property type="entry name" value="Chloramphenicol acetyltransferase-like domain"/>
    <property type="match status" value="4"/>
</dbReference>
<feature type="region of interest" description="Disordered" evidence="5">
    <location>
        <begin position="1286"/>
        <end position="1315"/>
    </location>
</feature>